<dbReference type="PANTHER" id="PTHR43884:SF12">
    <property type="entry name" value="ISOVALERYL-COA DEHYDROGENASE, MITOCHONDRIAL-RELATED"/>
    <property type="match status" value="1"/>
</dbReference>
<protein>
    <submittedName>
        <fullName evidence="3">Acyl-CoA dehydrogenase</fullName>
    </submittedName>
</protein>
<dbReference type="Gene3D" id="1.20.140.10">
    <property type="entry name" value="Butyryl-CoA Dehydrogenase, subunit A, domain 3"/>
    <property type="match status" value="1"/>
</dbReference>
<dbReference type="EMBL" id="JBHUEO010000068">
    <property type="protein sequence ID" value="MFD1708337.1"/>
    <property type="molecule type" value="Genomic_DNA"/>
</dbReference>
<dbReference type="PIRSF" id="PIRSF016578">
    <property type="entry name" value="HsaA"/>
    <property type="match status" value="1"/>
</dbReference>
<dbReference type="InterPro" id="IPR036250">
    <property type="entry name" value="AcylCo_DH-like_C"/>
</dbReference>
<dbReference type="InterPro" id="IPR013107">
    <property type="entry name" value="Acyl-CoA_DH_C"/>
</dbReference>
<reference evidence="4" key="1">
    <citation type="journal article" date="2019" name="Int. J. Syst. Evol. Microbiol.">
        <title>The Global Catalogue of Microorganisms (GCM) 10K type strain sequencing project: providing services to taxonomists for standard genome sequencing and annotation.</title>
        <authorList>
            <consortium name="The Broad Institute Genomics Platform"/>
            <consortium name="The Broad Institute Genome Sequencing Center for Infectious Disease"/>
            <person name="Wu L."/>
            <person name="Ma J."/>
        </authorList>
    </citation>
    <scope>NUCLEOTIDE SEQUENCE [LARGE SCALE GENOMIC DNA]</scope>
    <source>
        <strain evidence="4">CGMCC 1.12295</strain>
    </source>
</reference>
<evidence type="ECO:0000313" key="4">
    <source>
        <dbReference type="Proteomes" id="UP001597301"/>
    </source>
</evidence>
<keyword evidence="1" id="KW-0560">Oxidoreductase</keyword>
<dbReference type="SUPFAM" id="SSF56645">
    <property type="entry name" value="Acyl-CoA dehydrogenase NM domain-like"/>
    <property type="match status" value="1"/>
</dbReference>
<dbReference type="InterPro" id="IPR046373">
    <property type="entry name" value="Acyl-CoA_Oxase/DH_mid-dom_sf"/>
</dbReference>
<feature type="domain" description="Acyl-CoA dehydrogenase C-terminal" evidence="2">
    <location>
        <begin position="245"/>
        <end position="367"/>
    </location>
</feature>
<evidence type="ECO:0000256" key="1">
    <source>
        <dbReference type="ARBA" id="ARBA00023002"/>
    </source>
</evidence>
<accession>A0ABW4KK95</accession>
<proteinExistence type="predicted"/>
<dbReference type="RefSeq" id="WP_380775509.1">
    <property type="nucleotide sequence ID" value="NZ_JBHUEO010000068.1"/>
</dbReference>
<organism evidence="3 4">
    <name type="scientific">Siminovitchia sediminis</name>
    <dbReference type="NCBI Taxonomy" id="1274353"/>
    <lineage>
        <taxon>Bacteria</taxon>
        <taxon>Bacillati</taxon>
        <taxon>Bacillota</taxon>
        <taxon>Bacilli</taxon>
        <taxon>Bacillales</taxon>
        <taxon>Bacillaceae</taxon>
        <taxon>Siminovitchia</taxon>
    </lineage>
</organism>
<dbReference type="Proteomes" id="UP001597301">
    <property type="component" value="Unassembled WGS sequence"/>
</dbReference>
<dbReference type="Gene3D" id="1.10.540.10">
    <property type="entry name" value="Acyl-CoA dehydrogenase/oxidase, N-terminal domain"/>
    <property type="match status" value="1"/>
</dbReference>
<dbReference type="Pfam" id="PF08028">
    <property type="entry name" value="Acyl-CoA_dh_2"/>
    <property type="match status" value="1"/>
</dbReference>
<dbReference type="Gene3D" id="2.40.110.10">
    <property type="entry name" value="Butyryl-CoA Dehydrogenase, subunit A, domain 2"/>
    <property type="match status" value="1"/>
</dbReference>
<evidence type="ECO:0000259" key="2">
    <source>
        <dbReference type="Pfam" id="PF08028"/>
    </source>
</evidence>
<gene>
    <name evidence="3" type="ORF">ACFSCZ_16600</name>
</gene>
<keyword evidence="4" id="KW-1185">Reference proteome</keyword>
<dbReference type="SUPFAM" id="SSF47203">
    <property type="entry name" value="Acyl-CoA dehydrogenase C-terminal domain-like"/>
    <property type="match status" value="1"/>
</dbReference>
<comment type="caution">
    <text evidence="3">The sequence shown here is derived from an EMBL/GenBank/DDBJ whole genome shotgun (WGS) entry which is preliminary data.</text>
</comment>
<dbReference type="InterPro" id="IPR009100">
    <property type="entry name" value="AcylCoA_DH/oxidase_NM_dom_sf"/>
</dbReference>
<name>A0ABW4KK95_9BACI</name>
<dbReference type="PANTHER" id="PTHR43884">
    <property type="entry name" value="ACYL-COA DEHYDROGENASE"/>
    <property type="match status" value="1"/>
</dbReference>
<dbReference type="InterPro" id="IPR037069">
    <property type="entry name" value="AcylCoA_DH/ox_N_sf"/>
</dbReference>
<sequence>MVNLTVEKAFNVEELFAAARKVGEVSEKEYKEAEANATVSQNVIDAIKDADIHNLLLPKSYGGPQIDLKTYAKLIRIISKHNPSAGWLASLYSIHNVWVSYLPKKARDEVAGKINADIFAPVGKVTDSGDHYILSGTYNFVSGCLYSDWIGVNAMIFEKGNSIPQQLCLVVQASDIKIVKNWDTLGLRGTGSNQIILENVRVPKYRVLNITKIHTEYAPPEDLTSEDYPLFDMPFYSTTFMGFPNVALGGAQRLLEEFKKFTEKRTRLDMDGMKEKEHPRSQRVYATLQMKYIQAETLMNRYIEMLEQFDRDGDIGPADFGAIRAEIIQHCVDIATKVLLVMGGFATYRGNPVELFVRDVLCVGTHTTSLYEDQMSHFGRKLFGFDTTFALG</sequence>
<evidence type="ECO:0000313" key="3">
    <source>
        <dbReference type="EMBL" id="MFD1708337.1"/>
    </source>
</evidence>